<evidence type="ECO:0000313" key="3">
    <source>
        <dbReference type="Proteomes" id="UP000245506"/>
    </source>
</evidence>
<dbReference type="Gene3D" id="3.10.450.40">
    <property type="match status" value="1"/>
</dbReference>
<keyword evidence="1" id="KW-0732">Signal</keyword>
<dbReference type="OrthoDB" id="5003040at2"/>
<organism evidence="2 3">
    <name type="scientific">Leucothrix arctica</name>
    <dbReference type="NCBI Taxonomy" id="1481894"/>
    <lineage>
        <taxon>Bacteria</taxon>
        <taxon>Pseudomonadati</taxon>
        <taxon>Pseudomonadota</taxon>
        <taxon>Gammaproteobacteria</taxon>
        <taxon>Thiotrichales</taxon>
        <taxon>Thiotrichaceae</taxon>
        <taxon>Leucothrix</taxon>
    </lineage>
</organism>
<proteinExistence type="predicted"/>
<evidence type="ECO:0000256" key="1">
    <source>
        <dbReference type="SAM" id="SignalP"/>
    </source>
</evidence>
<accession>A0A317CI43</accession>
<dbReference type="Proteomes" id="UP000245506">
    <property type="component" value="Unassembled WGS sequence"/>
</dbReference>
<feature type="signal peptide" evidence="1">
    <location>
        <begin position="1"/>
        <end position="23"/>
    </location>
</feature>
<reference evidence="2 3" key="1">
    <citation type="submission" date="2018-05" db="EMBL/GenBank/DDBJ databases">
        <title>Leucothrix arctica sp. nov., isolated from Arctic seawater.</title>
        <authorList>
            <person name="Choi A."/>
            <person name="Baek K."/>
        </authorList>
    </citation>
    <scope>NUCLEOTIDE SEQUENCE [LARGE SCALE GENOMIC DNA]</scope>
    <source>
        <strain evidence="2 3">IMCC9719</strain>
    </source>
</reference>
<dbReference type="RefSeq" id="WP_109823559.1">
    <property type="nucleotide sequence ID" value="NZ_QGKL01000031.1"/>
</dbReference>
<comment type="caution">
    <text evidence="2">The sequence shown here is derived from an EMBL/GenBank/DDBJ whole genome shotgun (WGS) entry which is preliminary data.</text>
</comment>
<evidence type="ECO:0000313" key="2">
    <source>
        <dbReference type="EMBL" id="PWQ95980.1"/>
    </source>
</evidence>
<sequence>MKNKQILAAVTIATLFSLTSVHATNMDPVSESEIDKATSLAMSSLETTPVLASRSLSTASVATASTAVTTSFSTVQFLNVETHRFDKGDTNSDARWTDVTAYDYATDELVINVVNLDTNAVVSSKRYTNMQPPLVKDELDRALSIVMDDGEERSIIDDEFKRITGQTLTSMDQLQYKAFTFFADSMPNVVNTASKSCGANRCAQLMLFTHDNIVFEVSPIVNLSAGVVTQRMGY</sequence>
<name>A0A317CI43_9GAMM</name>
<gene>
    <name evidence="2" type="ORF">DKT75_11420</name>
</gene>
<feature type="chain" id="PRO_5016441845" evidence="1">
    <location>
        <begin position="24"/>
        <end position="234"/>
    </location>
</feature>
<protein>
    <submittedName>
        <fullName evidence="2">Uncharacterized protein</fullName>
    </submittedName>
</protein>
<dbReference type="AlphaFoldDB" id="A0A317CI43"/>
<keyword evidence="3" id="KW-1185">Reference proteome</keyword>
<dbReference type="EMBL" id="QGKL01000031">
    <property type="protein sequence ID" value="PWQ95980.1"/>
    <property type="molecule type" value="Genomic_DNA"/>
</dbReference>